<dbReference type="GO" id="GO:0004112">
    <property type="term" value="F:cyclic-nucleotide phosphodiesterase activity"/>
    <property type="evidence" value="ECO:0007669"/>
    <property type="project" value="InterPro"/>
</dbReference>
<dbReference type="AlphaFoldDB" id="A0A1Y6CUS1"/>
<dbReference type="Pfam" id="PF00149">
    <property type="entry name" value="Metallophos"/>
    <property type="match status" value="1"/>
</dbReference>
<evidence type="ECO:0000259" key="5">
    <source>
        <dbReference type="Pfam" id="PF00149"/>
    </source>
</evidence>
<keyword evidence="1" id="KW-0479">Metal-binding</keyword>
<feature type="domain" description="Calcineurin-like phosphoesterase" evidence="5">
    <location>
        <begin position="4"/>
        <end position="198"/>
    </location>
</feature>
<dbReference type="STRING" id="560819.SAMN05428998_13849"/>
<dbReference type="InterPro" id="IPR029052">
    <property type="entry name" value="Metallo-depent_PP-like"/>
</dbReference>
<dbReference type="GO" id="GO:0046872">
    <property type="term" value="F:metal ion binding"/>
    <property type="evidence" value="ECO:0007669"/>
    <property type="project" value="UniProtKB-KW"/>
</dbReference>
<evidence type="ECO:0000256" key="4">
    <source>
        <dbReference type="ARBA" id="ARBA00025742"/>
    </source>
</evidence>
<proteinExistence type="inferred from homology"/>
<keyword evidence="2" id="KW-0378">Hydrolase</keyword>
<sequence length="285" mass="31038">MTAFKFIHVTDTHLIAPPHRLYGLDPRERLAAAVADIARLHGDAAFVAITGDLTHRGEPGAYAALREVLAGLPMPCHLVLGNHDDRAAFLATFPETPTDDGGFVQYAVETPAGVMVMLDSLTEGTHGGLLCEERLDWLAGTVERHRERDLFLFLHHAPFDVGVPGMDRIRLMNAEAFWQALGGHSRIRHLFYGHVHRPICGSWRGIPCSTLPGTSHQVQLQFVEPTAVPGSYEPPAYGIVLASDDAVVVHNHAFLDDSLKFPLDSAEAEAAQSAEALRELTLVPA</sequence>
<gene>
    <name evidence="6" type="ORF">SAMN05428998_13849</name>
</gene>
<evidence type="ECO:0000256" key="1">
    <source>
        <dbReference type="ARBA" id="ARBA00022723"/>
    </source>
</evidence>
<evidence type="ECO:0000313" key="7">
    <source>
        <dbReference type="Proteomes" id="UP000192917"/>
    </source>
</evidence>
<dbReference type="PANTHER" id="PTHR42988:SF2">
    <property type="entry name" value="CYCLIC NUCLEOTIDE PHOSPHODIESTERASE CBUA0032-RELATED"/>
    <property type="match status" value="1"/>
</dbReference>
<dbReference type="Proteomes" id="UP000192917">
    <property type="component" value="Unassembled WGS sequence"/>
</dbReference>
<keyword evidence="3" id="KW-0408">Iron</keyword>
<name>A0A1Y6CUS1_9PROT</name>
<dbReference type="InterPro" id="IPR050884">
    <property type="entry name" value="CNP_phosphodiesterase-III"/>
</dbReference>
<dbReference type="InterPro" id="IPR026575">
    <property type="entry name" value="GpdQ/CpdA-like"/>
</dbReference>
<dbReference type="CDD" id="cd07402">
    <property type="entry name" value="MPP_GpdQ"/>
    <property type="match status" value="1"/>
</dbReference>
<dbReference type="RefSeq" id="WP_085126192.1">
    <property type="nucleotide sequence ID" value="NZ_FWZX01000038.1"/>
</dbReference>
<dbReference type="EMBL" id="FWZX01000038">
    <property type="protein sequence ID" value="SMF78485.1"/>
    <property type="molecule type" value="Genomic_DNA"/>
</dbReference>
<reference evidence="6 7" key="1">
    <citation type="submission" date="2017-04" db="EMBL/GenBank/DDBJ databases">
        <authorList>
            <person name="Afonso C.L."/>
            <person name="Miller P.J."/>
            <person name="Scott M.A."/>
            <person name="Spackman E."/>
            <person name="Goraichik I."/>
            <person name="Dimitrov K.M."/>
            <person name="Suarez D.L."/>
            <person name="Swayne D.E."/>
        </authorList>
    </citation>
    <scope>NUCLEOTIDE SEQUENCE [LARGE SCALE GENOMIC DNA]</scope>
    <source>
        <strain evidence="6 7">USBA 355</strain>
    </source>
</reference>
<comment type="similarity">
    <text evidence="4">Belongs to the cyclic nucleotide phosphodiesterase class-III family.</text>
</comment>
<dbReference type="InterPro" id="IPR004843">
    <property type="entry name" value="Calcineurin-like_PHP"/>
</dbReference>
<organism evidence="6 7">
    <name type="scientific">Tistlia consotensis USBA 355</name>
    <dbReference type="NCBI Taxonomy" id="560819"/>
    <lineage>
        <taxon>Bacteria</taxon>
        <taxon>Pseudomonadati</taxon>
        <taxon>Pseudomonadota</taxon>
        <taxon>Alphaproteobacteria</taxon>
        <taxon>Rhodospirillales</taxon>
        <taxon>Rhodovibrionaceae</taxon>
        <taxon>Tistlia</taxon>
    </lineage>
</organism>
<evidence type="ECO:0000256" key="3">
    <source>
        <dbReference type="ARBA" id="ARBA00023004"/>
    </source>
</evidence>
<dbReference type="SUPFAM" id="SSF56300">
    <property type="entry name" value="Metallo-dependent phosphatases"/>
    <property type="match status" value="1"/>
</dbReference>
<accession>A0A1Y6CUS1</accession>
<evidence type="ECO:0000256" key="2">
    <source>
        <dbReference type="ARBA" id="ARBA00022801"/>
    </source>
</evidence>
<protein>
    <submittedName>
        <fullName evidence="6">Diethylphosphate phosphodiesterase</fullName>
    </submittedName>
</protein>
<keyword evidence="7" id="KW-1185">Reference proteome</keyword>
<dbReference type="Gene3D" id="3.60.21.10">
    <property type="match status" value="1"/>
</dbReference>
<evidence type="ECO:0000313" key="6">
    <source>
        <dbReference type="EMBL" id="SMF78485.1"/>
    </source>
</evidence>
<dbReference type="PANTHER" id="PTHR42988">
    <property type="entry name" value="PHOSPHOHYDROLASE"/>
    <property type="match status" value="1"/>
</dbReference>